<keyword evidence="3" id="KW-0540">Nuclease</keyword>
<evidence type="ECO:0000313" key="8">
    <source>
        <dbReference type="EMBL" id="ABC33700.1"/>
    </source>
</evidence>
<evidence type="ECO:0000256" key="7">
    <source>
        <dbReference type="NCBIfam" id="TIGR00188"/>
    </source>
</evidence>
<reference evidence="8 9" key="1">
    <citation type="journal article" date="2005" name="Nucleic Acids Res.">
        <title>Genomic blueprint of Hahella chejuensis, a marine microbe producing an algicidal agent.</title>
        <authorList>
            <person name="Jeong H."/>
            <person name="Yim J.H."/>
            <person name="Lee C."/>
            <person name="Choi S.-H."/>
            <person name="Park Y.K."/>
            <person name="Yoon S.H."/>
            <person name="Hur C.-G."/>
            <person name="Kang H.-Y."/>
            <person name="Kim D."/>
            <person name="Lee H.H."/>
            <person name="Park K.H."/>
            <person name="Park S.-H."/>
            <person name="Park H.-S."/>
            <person name="Lee H.K."/>
            <person name="Oh T.K."/>
            <person name="Kim J.F."/>
        </authorList>
    </citation>
    <scope>NUCLEOTIDE SEQUENCE [LARGE SCALE GENOMIC DNA]</scope>
    <source>
        <strain evidence="8 9">KCTC 2396</strain>
    </source>
</reference>
<comment type="function">
    <text evidence="1">RNaseP catalyzes the removal of the 5'-leader sequence from pre-tRNA to produce the mature 5'-terminus. It can also cleave other RNA substrates such as 4.5S RNA. The protein component plays an auxiliary but essential role in vivo by binding to the 5'-leader sequence and broadening the substrate specificity of the ribozyme.</text>
</comment>
<dbReference type="GO" id="GO:0042781">
    <property type="term" value="F:3'-tRNA processing endoribonuclease activity"/>
    <property type="evidence" value="ECO:0007669"/>
    <property type="project" value="TreeGrafter"/>
</dbReference>
<dbReference type="InterPro" id="IPR000100">
    <property type="entry name" value="RNase_P"/>
</dbReference>
<dbReference type="SUPFAM" id="SSF54211">
    <property type="entry name" value="Ribosomal protein S5 domain 2-like"/>
    <property type="match status" value="1"/>
</dbReference>
<keyword evidence="4" id="KW-0255">Endonuclease</keyword>
<dbReference type="STRING" id="349521.HCH_10034"/>
<dbReference type="InterPro" id="IPR014721">
    <property type="entry name" value="Ribsml_uS5_D2-typ_fold_subgr"/>
</dbReference>
<keyword evidence="5" id="KW-0378">Hydrolase</keyword>
<dbReference type="GO" id="GO:0000049">
    <property type="term" value="F:tRNA binding"/>
    <property type="evidence" value="ECO:0007669"/>
    <property type="project" value="InterPro"/>
</dbReference>
<dbReference type="GO" id="GO:0004526">
    <property type="term" value="F:ribonuclease P activity"/>
    <property type="evidence" value="ECO:0007669"/>
    <property type="project" value="UniProtKB-UniRule"/>
</dbReference>
<evidence type="ECO:0000256" key="2">
    <source>
        <dbReference type="ARBA" id="ARBA00022694"/>
    </source>
</evidence>
<dbReference type="InterPro" id="IPR020568">
    <property type="entry name" value="Ribosomal_Su5_D2-typ_SF"/>
</dbReference>
<dbReference type="NCBIfam" id="TIGR00188">
    <property type="entry name" value="rnpA"/>
    <property type="match status" value="1"/>
</dbReference>
<dbReference type="GO" id="GO:0030677">
    <property type="term" value="C:ribonuclease P complex"/>
    <property type="evidence" value="ECO:0007669"/>
    <property type="project" value="TreeGrafter"/>
</dbReference>
<dbReference type="PROSITE" id="PS00648">
    <property type="entry name" value="RIBONUCLEASE_P"/>
    <property type="match status" value="1"/>
</dbReference>
<evidence type="ECO:0000256" key="6">
    <source>
        <dbReference type="ARBA" id="ARBA00022884"/>
    </source>
</evidence>
<name>Q2S6M4_HAHCH</name>
<protein>
    <recommendedName>
        <fullName evidence="7">Ribonuclease P protein component</fullName>
        <ecNumber evidence="7">3.1.26.5</ecNumber>
    </recommendedName>
</protein>
<evidence type="ECO:0000256" key="5">
    <source>
        <dbReference type="ARBA" id="ARBA00022801"/>
    </source>
</evidence>
<sequence>MLLLAIPNQLSHPRVGLVIAKKNIKLATGRNRVRRLIREAFRLQQANIPSVDIVVLARKAVADMNNEEVFQCLTKLYSRIGQQHANALAKANSSSAT</sequence>
<proteinExistence type="predicted"/>
<dbReference type="KEGG" id="hch:HCH_10034"/>
<gene>
    <name evidence="8" type="primary">rnpA</name>
    <name evidence="8" type="ordered locus">HCH_10034</name>
</gene>
<evidence type="ECO:0000256" key="3">
    <source>
        <dbReference type="ARBA" id="ARBA00022722"/>
    </source>
</evidence>
<dbReference type="EC" id="3.1.26.5" evidence="7"/>
<keyword evidence="9" id="KW-1185">Reference proteome</keyword>
<evidence type="ECO:0000256" key="4">
    <source>
        <dbReference type="ARBA" id="ARBA00022759"/>
    </source>
</evidence>
<dbReference type="Gene3D" id="3.30.230.10">
    <property type="match status" value="1"/>
</dbReference>
<dbReference type="PANTHER" id="PTHR33992">
    <property type="entry name" value="RIBONUCLEASE P PROTEIN COMPONENT"/>
    <property type="match status" value="1"/>
</dbReference>
<dbReference type="Proteomes" id="UP000000238">
    <property type="component" value="Chromosome"/>
</dbReference>
<dbReference type="Pfam" id="PF00825">
    <property type="entry name" value="Ribonuclease_P"/>
    <property type="match status" value="1"/>
</dbReference>
<accession>Q2S6M4</accession>
<organism evidence="8 9">
    <name type="scientific">Hahella chejuensis (strain KCTC 2396)</name>
    <dbReference type="NCBI Taxonomy" id="349521"/>
    <lineage>
        <taxon>Bacteria</taxon>
        <taxon>Pseudomonadati</taxon>
        <taxon>Pseudomonadota</taxon>
        <taxon>Gammaproteobacteria</taxon>
        <taxon>Oceanospirillales</taxon>
        <taxon>Hahellaceae</taxon>
        <taxon>Hahella</taxon>
    </lineage>
</organism>
<dbReference type="InterPro" id="IPR020539">
    <property type="entry name" value="RNase_P_CS"/>
</dbReference>
<keyword evidence="2" id="KW-0819">tRNA processing</keyword>
<dbReference type="EMBL" id="CP000155">
    <property type="protein sequence ID" value="ABC33700.1"/>
    <property type="molecule type" value="Genomic_DNA"/>
</dbReference>
<evidence type="ECO:0000256" key="1">
    <source>
        <dbReference type="ARBA" id="ARBA00002663"/>
    </source>
</evidence>
<evidence type="ECO:0000313" key="9">
    <source>
        <dbReference type="Proteomes" id="UP000000238"/>
    </source>
</evidence>
<dbReference type="AlphaFoldDB" id="Q2S6M4"/>
<dbReference type="eggNOG" id="COG0594">
    <property type="taxonomic scope" value="Bacteria"/>
</dbReference>
<keyword evidence="6" id="KW-0694">RNA-binding</keyword>
<dbReference type="HOGENOM" id="CLU_117179_11_3_6"/>
<dbReference type="PANTHER" id="PTHR33992:SF1">
    <property type="entry name" value="RIBONUCLEASE P PROTEIN COMPONENT"/>
    <property type="match status" value="1"/>
</dbReference>